<dbReference type="Proteomes" id="UP001056120">
    <property type="component" value="Linkage Group LG07"/>
</dbReference>
<proteinExistence type="predicted"/>
<gene>
    <name evidence="1" type="ORF">L1987_20978</name>
</gene>
<dbReference type="EMBL" id="CM042024">
    <property type="protein sequence ID" value="KAI3811259.1"/>
    <property type="molecule type" value="Genomic_DNA"/>
</dbReference>
<organism evidence="1 2">
    <name type="scientific">Smallanthus sonchifolius</name>
    <dbReference type="NCBI Taxonomy" id="185202"/>
    <lineage>
        <taxon>Eukaryota</taxon>
        <taxon>Viridiplantae</taxon>
        <taxon>Streptophyta</taxon>
        <taxon>Embryophyta</taxon>
        <taxon>Tracheophyta</taxon>
        <taxon>Spermatophyta</taxon>
        <taxon>Magnoliopsida</taxon>
        <taxon>eudicotyledons</taxon>
        <taxon>Gunneridae</taxon>
        <taxon>Pentapetalae</taxon>
        <taxon>asterids</taxon>
        <taxon>campanulids</taxon>
        <taxon>Asterales</taxon>
        <taxon>Asteraceae</taxon>
        <taxon>Asteroideae</taxon>
        <taxon>Heliantheae alliance</taxon>
        <taxon>Millerieae</taxon>
        <taxon>Smallanthus</taxon>
    </lineage>
</organism>
<comment type="caution">
    <text evidence="1">The sequence shown here is derived from an EMBL/GenBank/DDBJ whole genome shotgun (WGS) entry which is preliminary data.</text>
</comment>
<sequence length="149" mass="17136">MGSLFQTLNQEPENSRKITKSETNRFAITRSKSIRGKERRKKRVSMQSFNQEHEADIRNKNTKQDDSYCLLITKSGMISRLSKNWTLLPVQETRKTLLKLQLRLDLPADLFDLPCCPNNTTSYGNNRTTGNSSRTTCSDQKLLLIDGYC</sequence>
<name>A0ACB9ITC1_9ASTR</name>
<evidence type="ECO:0000313" key="2">
    <source>
        <dbReference type="Proteomes" id="UP001056120"/>
    </source>
</evidence>
<protein>
    <submittedName>
        <fullName evidence="1">Uncharacterized protein</fullName>
    </submittedName>
</protein>
<reference evidence="1 2" key="2">
    <citation type="journal article" date="2022" name="Mol. Ecol. Resour.">
        <title>The genomes of chicory, endive, great burdock and yacon provide insights into Asteraceae paleo-polyploidization history and plant inulin production.</title>
        <authorList>
            <person name="Fan W."/>
            <person name="Wang S."/>
            <person name="Wang H."/>
            <person name="Wang A."/>
            <person name="Jiang F."/>
            <person name="Liu H."/>
            <person name="Zhao H."/>
            <person name="Xu D."/>
            <person name="Zhang Y."/>
        </authorList>
    </citation>
    <scope>NUCLEOTIDE SEQUENCE [LARGE SCALE GENOMIC DNA]</scope>
    <source>
        <strain evidence="2">cv. Yunnan</strain>
        <tissue evidence="1">Leaves</tissue>
    </source>
</reference>
<accession>A0ACB9ITC1</accession>
<reference evidence="2" key="1">
    <citation type="journal article" date="2022" name="Mol. Ecol. Resour.">
        <title>The genomes of chicory, endive, great burdock and yacon provide insights into Asteraceae palaeo-polyploidization history and plant inulin production.</title>
        <authorList>
            <person name="Fan W."/>
            <person name="Wang S."/>
            <person name="Wang H."/>
            <person name="Wang A."/>
            <person name="Jiang F."/>
            <person name="Liu H."/>
            <person name="Zhao H."/>
            <person name="Xu D."/>
            <person name="Zhang Y."/>
        </authorList>
    </citation>
    <scope>NUCLEOTIDE SEQUENCE [LARGE SCALE GENOMIC DNA]</scope>
    <source>
        <strain evidence="2">cv. Yunnan</strain>
    </source>
</reference>
<keyword evidence="2" id="KW-1185">Reference proteome</keyword>
<evidence type="ECO:0000313" key="1">
    <source>
        <dbReference type="EMBL" id="KAI3811259.1"/>
    </source>
</evidence>